<evidence type="ECO:0000256" key="4">
    <source>
        <dbReference type="ARBA" id="ARBA00032089"/>
    </source>
</evidence>
<proteinExistence type="inferred from homology"/>
<dbReference type="EMBL" id="MFFT01000053">
    <property type="protein sequence ID" value="OGF22359.1"/>
    <property type="molecule type" value="Genomic_DNA"/>
</dbReference>
<evidence type="ECO:0000259" key="7">
    <source>
        <dbReference type="Pfam" id="PF04085"/>
    </source>
</evidence>
<keyword evidence="3 5" id="KW-0133">Cell shape</keyword>
<feature type="coiled-coil region" evidence="6">
    <location>
        <begin position="63"/>
        <end position="107"/>
    </location>
</feature>
<evidence type="ECO:0000313" key="8">
    <source>
        <dbReference type="EMBL" id="OGF22359.1"/>
    </source>
</evidence>
<dbReference type="Pfam" id="PF04085">
    <property type="entry name" value="MreC"/>
    <property type="match status" value="1"/>
</dbReference>
<dbReference type="PANTHER" id="PTHR34138">
    <property type="entry name" value="CELL SHAPE-DETERMINING PROTEIN MREC"/>
    <property type="match status" value="1"/>
</dbReference>
<gene>
    <name evidence="8" type="ORF">A3D45_01200</name>
</gene>
<dbReference type="InterPro" id="IPR042175">
    <property type="entry name" value="Cell/Rod_MreC_2"/>
</dbReference>
<dbReference type="InterPro" id="IPR055342">
    <property type="entry name" value="MreC_beta-barrel_core"/>
</dbReference>
<dbReference type="InterPro" id="IPR042177">
    <property type="entry name" value="Cell/Rod_1"/>
</dbReference>
<name>A0A1F5S6R1_9BACT</name>
<organism evidence="8 9">
    <name type="scientific">Candidatus Falkowbacteria bacterium RIFCSPHIGHO2_02_FULL_42_9</name>
    <dbReference type="NCBI Taxonomy" id="1797986"/>
    <lineage>
        <taxon>Bacteria</taxon>
        <taxon>Candidatus Falkowiibacteriota</taxon>
    </lineage>
</organism>
<comment type="similarity">
    <text evidence="1 5">Belongs to the MreC family.</text>
</comment>
<evidence type="ECO:0000256" key="3">
    <source>
        <dbReference type="ARBA" id="ARBA00022960"/>
    </source>
</evidence>
<dbReference type="PIRSF" id="PIRSF038471">
    <property type="entry name" value="MreC"/>
    <property type="match status" value="1"/>
</dbReference>
<evidence type="ECO:0000313" key="9">
    <source>
        <dbReference type="Proteomes" id="UP000176877"/>
    </source>
</evidence>
<reference evidence="8 9" key="1">
    <citation type="journal article" date="2016" name="Nat. Commun.">
        <title>Thousands of microbial genomes shed light on interconnected biogeochemical processes in an aquifer system.</title>
        <authorList>
            <person name="Anantharaman K."/>
            <person name="Brown C.T."/>
            <person name="Hug L.A."/>
            <person name="Sharon I."/>
            <person name="Castelle C.J."/>
            <person name="Probst A.J."/>
            <person name="Thomas B.C."/>
            <person name="Singh A."/>
            <person name="Wilkins M.J."/>
            <person name="Karaoz U."/>
            <person name="Brodie E.L."/>
            <person name="Williams K.H."/>
            <person name="Hubbard S.S."/>
            <person name="Banfield J.F."/>
        </authorList>
    </citation>
    <scope>NUCLEOTIDE SEQUENCE [LARGE SCALE GENOMIC DNA]</scope>
</reference>
<feature type="domain" description="Rod shape-determining protein MreC beta-barrel core" evidence="7">
    <location>
        <begin position="128"/>
        <end position="274"/>
    </location>
</feature>
<dbReference type="GO" id="GO:0005886">
    <property type="term" value="C:plasma membrane"/>
    <property type="evidence" value="ECO:0007669"/>
    <property type="project" value="TreeGrafter"/>
</dbReference>
<comment type="function">
    <text evidence="5">Involved in formation and maintenance of cell shape.</text>
</comment>
<dbReference type="Proteomes" id="UP000176877">
    <property type="component" value="Unassembled WGS sequence"/>
</dbReference>
<comment type="caution">
    <text evidence="8">The sequence shown here is derived from an EMBL/GenBank/DDBJ whole genome shotgun (WGS) entry which is preliminary data.</text>
</comment>
<evidence type="ECO:0000256" key="6">
    <source>
        <dbReference type="SAM" id="Coils"/>
    </source>
</evidence>
<dbReference type="GO" id="GO:0008360">
    <property type="term" value="P:regulation of cell shape"/>
    <property type="evidence" value="ECO:0007669"/>
    <property type="project" value="UniProtKB-KW"/>
</dbReference>
<dbReference type="PANTHER" id="PTHR34138:SF1">
    <property type="entry name" value="CELL SHAPE-DETERMINING PROTEIN MREC"/>
    <property type="match status" value="1"/>
</dbReference>
<dbReference type="Gene3D" id="2.40.10.340">
    <property type="entry name" value="Rod shape-determining protein MreC, domain 1"/>
    <property type="match status" value="1"/>
</dbReference>
<dbReference type="AlphaFoldDB" id="A0A1F5S6R1"/>
<evidence type="ECO:0000256" key="5">
    <source>
        <dbReference type="PIRNR" id="PIRNR038471"/>
    </source>
</evidence>
<accession>A0A1F5S6R1</accession>
<keyword evidence="6" id="KW-0175">Coiled coil</keyword>
<sequence length="276" mass="30286">MFKLNIKKYFTIIAVILLLLVLHYSKLLNPVESFLVQGLKPASKVFYSFSFGLSQTYFDQTVKVDLAAELKEARATINRLIAENVELKFLKEENLTLRKQLNFLAKSGERYLMANIISRGELEGDVANSRSVVIDKGLRDGLFAGLAVVSFVGPGDSSQGVIIGKIVNVKDNLAEIYLVTNKNCKLAAAILGEEKTSGIVTGELGLTSKMEFIPQTENIKEGDLVATSGLEQNIPRGLVIGRVTKVIKENNEVWQSATIEPQIDLDSLSVISVLLP</sequence>
<protein>
    <recommendedName>
        <fullName evidence="2 5">Cell shape-determining protein MreC</fullName>
    </recommendedName>
    <alternativeName>
        <fullName evidence="4 5">Cell shape protein MreC</fullName>
    </alternativeName>
</protein>
<evidence type="ECO:0000256" key="2">
    <source>
        <dbReference type="ARBA" id="ARBA00013855"/>
    </source>
</evidence>
<evidence type="ECO:0000256" key="1">
    <source>
        <dbReference type="ARBA" id="ARBA00009369"/>
    </source>
</evidence>
<dbReference type="Gene3D" id="2.40.10.350">
    <property type="entry name" value="Rod shape-determining protein MreC, domain 2"/>
    <property type="match status" value="1"/>
</dbReference>
<dbReference type="NCBIfam" id="TIGR00219">
    <property type="entry name" value="mreC"/>
    <property type="match status" value="1"/>
</dbReference>
<dbReference type="InterPro" id="IPR007221">
    <property type="entry name" value="MreC"/>
</dbReference>